<protein>
    <submittedName>
        <fullName evidence="6">Uncharacterized protein</fullName>
    </submittedName>
</protein>
<evidence type="ECO:0000256" key="5">
    <source>
        <dbReference type="SAM" id="Phobius"/>
    </source>
</evidence>
<evidence type="ECO:0000256" key="2">
    <source>
        <dbReference type="ARBA" id="ARBA00022525"/>
    </source>
</evidence>
<name>A0A5C5SB25_9STRE</name>
<evidence type="ECO:0000256" key="1">
    <source>
        <dbReference type="ARBA" id="ARBA00004613"/>
    </source>
</evidence>
<organism evidence="6 7">
    <name type="scientific">Streptococcus cuniculipharyngis</name>
    <dbReference type="NCBI Taxonomy" id="1562651"/>
    <lineage>
        <taxon>Bacteria</taxon>
        <taxon>Bacillati</taxon>
        <taxon>Bacillota</taxon>
        <taxon>Bacilli</taxon>
        <taxon>Lactobacillales</taxon>
        <taxon>Streptococcaceae</taxon>
        <taxon>Streptococcus</taxon>
    </lineage>
</organism>
<accession>A0A5C5SB25</accession>
<keyword evidence="2" id="KW-0964">Secreted</keyword>
<comment type="caution">
    <text evidence="6">The sequence shown here is derived from an EMBL/GenBank/DDBJ whole genome shotgun (WGS) entry which is preliminary data.</text>
</comment>
<reference evidence="6 7" key="1">
    <citation type="submission" date="2019-08" db="EMBL/GenBank/DDBJ databases">
        <authorList>
            <person name="Lei W."/>
        </authorList>
    </citation>
    <scope>NUCLEOTIDE SEQUENCE [LARGE SCALE GENOMIC DNA]</scope>
    <source>
        <strain evidence="6 7">CCUG 66496</strain>
    </source>
</reference>
<dbReference type="GO" id="GO:0005576">
    <property type="term" value="C:extracellular region"/>
    <property type="evidence" value="ECO:0007669"/>
    <property type="project" value="UniProtKB-SubCell"/>
</dbReference>
<dbReference type="EMBL" id="VOHL01000007">
    <property type="protein sequence ID" value="TWS96669.1"/>
    <property type="molecule type" value="Genomic_DNA"/>
</dbReference>
<dbReference type="Gene3D" id="1.10.10.1270">
    <property type="entry name" value="Sbi, C3 binding domain IV"/>
    <property type="match status" value="1"/>
</dbReference>
<keyword evidence="5" id="KW-1133">Transmembrane helix</keyword>
<keyword evidence="5" id="KW-0472">Membrane</keyword>
<feature type="coiled-coil region" evidence="4">
    <location>
        <begin position="47"/>
        <end position="145"/>
    </location>
</feature>
<feature type="transmembrane region" description="Helical" evidence="5">
    <location>
        <begin position="7"/>
        <end position="28"/>
    </location>
</feature>
<dbReference type="RefSeq" id="WP_146567970.1">
    <property type="nucleotide sequence ID" value="NZ_VOHL01000007.1"/>
</dbReference>
<dbReference type="AlphaFoldDB" id="A0A5C5SB25"/>
<keyword evidence="5" id="KW-0812">Transmembrane</keyword>
<evidence type="ECO:0000256" key="3">
    <source>
        <dbReference type="ARBA" id="ARBA00022729"/>
    </source>
</evidence>
<dbReference type="Proteomes" id="UP000317430">
    <property type="component" value="Unassembled WGS sequence"/>
</dbReference>
<comment type="subcellular location">
    <subcellularLocation>
        <location evidence="1">Secreted</location>
    </subcellularLocation>
</comment>
<dbReference type="InterPro" id="IPR041909">
    <property type="entry name" value="Sbi_C3_db_domIV"/>
</dbReference>
<proteinExistence type="predicted"/>
<keyword evidence="4" id="KW-0175">Coiled coil</keyword>
<keyword evidence="3" id="KW-0732">Signal</keyword>
<evidence type="ECO:0000256" key="4">
    <source>
        <dbReference type="SAM" id="Coils"/>
    </source>
</evidence>
<keyword evidence="7" id="KW-1185">Reference proteome</keyword>
<evidence type="ECO:0000313" key="7">
    <source>
        <dbReference type="Proteomes" id="UP000317430"/>
    </source>
</evidence>
<evidence type="ECO:0000313" key="6">
    <source>
        <dbReference type="EMBL" id="TWS96669.1"/>
    </source>
</evidence>
<sequence length="168" mass="18035">MTSSKNELLYFVLTILFIVFAAFIYFTFGRKTASVQPSNLTAQVVARQEAEKKLQTAKASVTNAEVNPNDSSLALAQEAVEQIEDDSKKNELRARLDAVAAEITNQTAATTAVETAEASLSTEDIKAAQEALNQVGNEAKKTELMNRLTAIASSLGYTLDPSPSSSTN</sequence>
<gene>
    <name evidence="6" type="ORF">FRX57_06805</name>
</gene>